<dbReference type="EMBL" id="JBHUDJ010000014">
    <property type="protein sequence ID" value="MFD1588876.1"/>
    <property type="molecule type" value="Genomic_DNA"/>
</dbReference>
<dbReference type="InterPro" id="IPR020945">
    <property type="entry name" value="DMSO/NO3_reduct_chaperone"/>
</dbReference>
<dbReference type="SUPFAM" id="SSF89155">
    <property type="entry name" value="TorD-like"/>
    <property type="match status" value="1"/>
</dbReference>
<dbReference type="AlphaFoldDB" id="A0ABD6CFS9"/>
<gene>
    <name evidence="3" type="ORF">ACFR9U_18010</name>
</gene>
<dbReference type="PANTHER" id="PTHR34227">
    <property type="entry name" value="CHAPERONE PROTEIN YCDY"/>
    <property type="match status" value="1"/>
</dbReference>
<dbReference type="InterPro" id="IPR050289">
    <property type="entry name" value="TorD/DmsD_chaperones"/>
</dbReference>
<evidence type="ECO:0000313" key="3">
    <source>
        <dbReference type="EMBL" id="MFD1588876.1"/>
    </source>
</evidence>
<feature type="region of interest" description="Disordered" evidence="2">
    <location>
        <begin position="87"/>
        <end position="111"/>
    </location>
</feature>
<evidence type="ECO:0000313" key="4">
    <source>
        <dbReference type="Proteomes" id="UP001597119"/>
    </source>
</evidence>
<dbReference type="InterPro" id="IPR036411">
    <property type="entry name" value="TorD-like_sf"/>
</dbReference>
<dbReference type="RefSeq" id="WP_247378529.1">
    <property type="nucleotide sequence ID" value="NZ_JALLGV010000005.1"/>
</dbReference>
<evidence type="ECO:0000256" key="1">
    <source>
        <dbReference type="ARBA" id="ARBA00023186"/>
    </source>
</evidence>
<comment type="caution">
    <text evidence="3">The sequence shown here is derived from an EMBL/GenBank/DDBJ whole genome shotgun (WGS) entry which is preliminary data.</text>
</comment>
<keyword evidence="4" id="KW-1185">Reference proteome</keyword>
<dbReference type="Gene3D" id="1.10.3480.10">
    <property type="entry name" value="TorD-like"/>
    <property type="match status" value="1"/>
</dbReference>
<name>A0ABD6CFS9_9EURY</name>
<proteinExistence type="predicted"/>
<reference evidence="3 4" key="1">
    <citation type="journal article" date="2019" name="Int. J. Syst. Evol. Microbiol.">
        <title>The Global Catalogue of Microorganisms (GCM) 10K type strain sequencing project: providing services to taxonomists for standard genome sequencing and annotation.</title>
        <authorList>
            <consortium name="The Broad Institute Genomics Platform"/>
            <consortium name="The Broad Institute Genome Sequencing Center for Infectious Disease"/>
            <person name="Wu L."/>
            <person name="Ma J."/>
        </authorList>
    </citation>
    <scope>NUCLEOTIDE SEQUENCE [LARGE SCALE GENOMIC DNA]</scope>
    <source>
        <strain evidence="3 4">CGMCC 1.12125</strain>
    </source>
</reference>
<sequence length="229" mass="24930">MANASTVEPVALLQARAHVYDLLSAAFDGDVAVLAKAMEDDVFARLADTLPTEIDTDALTAATVDTEALAYGYDNLFEVPGPNFVPPFASAHRSDPSEQFESDSPYHEEGAAGELLGDPAAEIAELYARVDFHPERGEGIPDHLAAELEFMYALVTQEAHLRADGDDHDEEVAALRDLQRNALTQLGWLDDLDEAVGDRDTVEGVFAALVRFTRVFCAWDARDGVEFDC</sequence>
<dbReference type="PANTHER" id="PTHR34227:SF1">
    <property type="entry name" value="DIMETHYL SULFOXIDE REDUCTASE CHAPERONE-RELATED"/>
    <property type="match status" value="1"/>
</dbReference>
<keyword evidence="1" id="KW-0143">Chaperone</keyword>
<organism evidence="3 4">
    <name type="scientific">Halorientalis brevis</name>
    <dbReference type="NCBI Taxonomy" id="1126241"/>
    <lineage>
        <taxon>Archaea</taxon>
        <taxon>Methanobacteriati</taxon>
        <taxon>Methanobacteriota</taxon>
        <taxon>Stenosarchaea group</taxon>
        <taxon>Halobacteria</taxon>
        <taxon>Halobacteriales</taxon>
        <taxon>Haloarculaceae</taxon>
        <taxon>Halorientalis</taxon>
    </lineage>
</organism>
<evidence type="ECO:0000256" key="2">
    <source>
        <dbReference type="SAM" id="MobiDB-lite"/>
    </source>
</evidence>
<dbReference type="Proteomes" id="UP001597119">
    <property type="component" value="Unassembled WGS sequence"/>
</dbReference>
<dbReference type="Pfam" id="PF02613">
    <property type="entry name" value="Nitrate_red_del"/>
    <property type="match status" value="1"/>
</dbReference>
<protein>
    <submittedName>
        <fullName evidence="3">Molecular chaperone</fullName>
    </submittedName>
</protein>
<accession>A0ABD6CFS9</accession>